<gene>
    <name evidence="2" type="ORF">FYJ83_05160</name>
</gene>
<dbReference type="EMBL" id="VUNQ01000008">
    <property type="protein sequence ID" value="MSU00856.1"/>
    <property type="molecule type" value="Genomic_DNA"/>
</dbReference>
<dbReference type="Pfam" id="PF13508">
    <property type="entry name" value="Acetyltransf_7"/>
    <property type="match status" value="1"/>
</dbReference>
<accession>A0A6N7XGP2</accession>
<dbReference type="GO" id="GO:0016747">
    <property type="term" value="F:acyltransferase activity, transferring groups other than amino-acyl groups"/>
    <property type="evidence" value="ECO:0007669"/>
    <property type="project" value="InterPro"/>
</dbReference>
<dbReference type="RefSeq" id="WP_154439277.1">
    <property type="nucleotide sequence ID" value="NZ_JAHLPJ010000001.1"/>
</dbReference>
<dbReference type="AlphaFoldDB" id="A0A6N7XGP2"/>
<dbReference type="Proteomes" id="UP000469523">
    <property type="component" value="Unassembled WGS sequence"/>
</dbReference>
<dbReference type="PROSITE" id="PS51186">
    <property type="entry name" value="GNAT"/>
    <property type="match status" value="1"/>
</dbReference>
<keyword evidence="2" id="KW-0808">Transferase</keyword>
<evidence type="ECO:0000313" key="2">
    <source>
        <dbReference type="EMBL" id="MSU00856.1"/>
    </source>
</evidence>
<evidence type="ECO:0000259" key="1">
    <source>
        <dbReference type="PROSITE" id="PS51186"/>
    </source>
</evidence>
<dbReference type="InterPro" id="IPR000182">
    <property type="entry name" value="GNAT_dom"/>
</dbReference>
<name>A0A6N7XGP2_9FIRM</name>
<reference evidence="2 3" key="1">
    <citation type="submission" date="2019-09" db="EMBL/GenBank/DDBJ databases">
        <title>In-depth cultivation of the pig gut microbiome towards novel bacterial diversity and tailored functional studies.</title>
        <authorList>
            <person name="Wylensek D."/>
            <person name="Hitch T.C.A."/>
            <person name="Clavel T."/>
        </authorList>
    </citation>
    <scope>NUCLEOTIDE SEQUENCE [LARGE SCALE GENOMIC DNA]</scope>
    <source>
        <strain evidence="2 3">WCA3-693-APC-4?</strain>
    </source>
</reference>
<comment type="caution">
    <text evidence="2">The sequence shown here is derived from an EMBL/GenBank/DDBJ whole genome shotgun (WGS) entry which is preliminary data.</text>
</comment>
<dbReference type="Gene3D" id="3.40.630.30">
    <property type="match status" value="1"/>
</dbReference>
<dbReference type="CDD" id="cd04301">
    <property type="entry name" value="NAT_SF"/>
    <property type="match status" value="1"/>
</dbReference>
<organism evidence="2 3">
    <name type="scientific">Tissierella pigra</name>
    <dbReference type="NCBI Taxonomy" id="2607614"/>
    <lineage>
        <taxon>Bacteria</taxon>
        <taxon>Bacillati</taxon>
        <taxon>Bacillota</taxon>
        <taxon>Tissierellia</taxon>
        <taxon>Tissierellales</taxon>
        <taxon>Tissierellaceae</taxon>
        <taxon>Tissierella</taxon>
    </lineage>
</organism>
<feature type="domain" description="N-acetyltransferase" evidence="1">
    <location>
        <begin position="122"/>
        <end position="261"/>
    </location>
</feature>
<dbReference type="InterPro" id="IPR016181">
    <property type="entry name" value="Acyl_CoA_acyltransferase"/>
</dbReference>
<dbReference type="SUPFAM" id="SSF55729">
    <property type="entry name" value="Acyl-CoA N-acyltransferases (Nat)"/>
    <property type="match status" value="1"/>
</dbReference>
<keyword evidence="3" id="KW-1185">Reference proteome</keyword>
<evidence type="ECO:0000313" key="3">
    <source>
        <dbReference type="Proteomes" id="UP000469523"/>
    </source>
</evidence>
<sequence length="261" mass="30799">MKIQLLSEALALAYVHNPCRIQATALWKTLEQINNFYSDYTMEKAELKSLKLWNDNMLYTFWNKDRNHINIDEEDLQLFNMIIVHESQINESIKKQFRSKKSYFKLIHNNKDIVDIQIPEDYYIRDVDINTEVSMVSDLICNCYDDIKPNINEVTKWINHAVFRKDLWIWIIEKKTEKPVALGIAELDMNIKEGALEWIQVLPSYHGKKLGKVLVTELLKRLEPYANFTIVSGEVDNTTNPERLYRSCGFTGNDIWHVLRK</sequence>
<proteinExistence type="predicted"/>
<protein>
    <submittedName>
        <fullName evidence="2">GNAT family N-acetyltransferase</fullName>
    </submittedName>
</protein>